<proteinExistence type="predicted"/>
<evidence type="ECO:0000313" key="3">
    <source>
        <dbReference type="EMBL" id="PHI15152.1"/>
    </source>
</evidence>
<keyword evidence="1" id="KW-0175">Coiled coil</keyword>
<dbReference type="EMBL" id="CP013121">
    <property type="protein sequence ID" value="ALM94828.1"/>
    <property type="molecule type" value="Genomic_DNA"/>
</dbReference>
<protein>
    <submittedName>
        <fullName evidence="3">Uncharacterized protein</fullName>
    </submittedName>
</protein>
<reference evidence="3 5" key="2">
    <citation type="submission" date="2017-06" db="EMBL/GenBank/DDBJ databases">
        <title>Draft genome sequence of Fusobacterium nucleatum subsp. polymorphum KCOM 1274 (=ChDC F309).</title>
        <authorList>
            <person name="Kook J.-K."/>
            <person name="Park S.-N."/>
            <person name="Lim Y.K."/>
            <person name="Roh H."/>
        </authorList>
    </citation>
    <scope>NUCLEOTIDE SEQUENCE [LARGE SCALE GENOMIC DNA]</scope>
    <source>
        <strain evidence="3">KCOM 1274</strain>
        <strain evidence="5">KCOM 1274 (ChDC F309)</strain>
    </source>
</reference>
<dbReference type="RefSeq" id="WP_060496588.1">
    <property type="nucleotide sequence ID" value="NZ_CP013121.1"/>
</dbReference>
<reference evidence="2 4" key="1">
    <citation type="submission" date="2015-11" db="EMBL/GenBank/DDBJ databases">
        <authorList>
            <person name="Kook J.-K."/>
            <person name="Park S.-N."/>
            <person name="Lim Y.K."/>
            <person name="Jo E."/>
        </authorList>
    </citation>
    <scope>NUCLEOTIDE SEQUENCE [LARGE SCALE GENOMIC DNA]</scope>
    <source>
        <strain evidence="2 4">ChDC F306</strain>
    </source>
</reference>
<dbReference type="Proteomes" id="UP000224507">
    <property type="component" value="Unassembled WGS sequence"/>
</dbReference>
<evidence type="ECO:0000313" key="2">
    <source>
        <dbReference type="EMBL" id="ALM94828.1"/>
    </source>
</evidence>
<accession>A0A0S2ZW96</accession>
<evidence type="ECO:0000313" key="5">
    <source>
        <dbReference type="Proteomes" id="UP000224507"/>
    </source>
</evidence>
<evidence type="ECO:0000313" key="4">
    <source>
        <dbReference type="Proteomes" id="UP000067061"/>
    </source>
</evidence>
<dbReference type="Proteomes" id="UP000067061">
    <property type="component" value="Chromosome"/>
</dbReference>
<name>A0A0S2ZW96_FUSNP</name>
<dbReference type="EMBL" id="NIRO01000008">
    <property type="protein sequence ID" value="PHI15152.1"/>
    <property type="molecule type" value="Genomic_DNA"/>
</dbReference>
<dbReference type="AlphaFoldDB" id="A0A0S2ZW96"/>
<organism evidence="3 5">
    <name type="scientific">Fusobacterium nucleatum subsp. polymorphum</name>
    <name type="common">Fusobacterium polymorphum</name>
    <dbReference type="NCBI Taxonomy" id="76857"/>
    <lineage>
        <taxon>Bacteria</taxon>
        <taxon>Fusobacteriati</taxon>
        <taxon>Fusobacteriota</taxon>
        <taxon>Fusobacteriia</taxon>
        <taxon>Fusobacteriales</taxon>
        <taxon>Fusobacteriaceae</taxon>
        <taxon>Fusobacterium</taxon>
    </lineage>
</organism>
<feature type="coiled-coil region" evidence="1">
    <location>
        <begin position="11"/>
        <end position="38"/>
    </location>
</feature>
<evidence type="ECO:0000256" key="1">
    <source>
        <dbReference type="SAM" id="Coils"/>
    </source>
</evidence>
<gene>
    <name evidence="3" type="ORF">CBG56_07735</name>
    <name evidence="2" type="ORF">RO02_09475</name>
</gene>
<sequence>MSKKKRPEYVKIVCQKTLDRIEEELIKAEKKLSFEDIKNGNCDVTKDFLLEIKDEIKDMMLILDKNKYQPSYIYPLIENFRKKTELSELLKETWRVYIENT</sequence>